<dbReference type="EMBL" id="DF973654">
    <property type="protein sequence ID" value="GAU37112.1"/>
    <property type="molecule type" value="Genomic_DNA"/>
</dbReference>
<proteinExistence type="predicted"/>
<dbReference type="GO" id="GO:0004439">
    <property type="term" value="F:phosphatidylinositol-4,5-bisphosphate 5-phosphatase activity"/>
    <property type="evidence" value="ECO:0007669"/>
    <property type="project" value="TreeGrafter"/>
</dbReference>
<dbReference type="Proteomes" id="UP000242715">
    <property type="component" value="Unassembled WGS sequence"/>
</dbReference>
<dbReference type="GO" id="GO:0034485">
    <property type="term" value="F:phosphatidylinositol-3,4,5-trisphosphate 5-phosphatase activity"/>
    <property type="evidence" value="ECO:0007669"/>
    <property type="project" value="TreeGrafter"/>
</dbReference>
<organism evidence="2 3">
    <name type="scientific">Trifolium subterraneum</name>
    <name type="common">Subterranean clover</name>
    <dbReference type="NCBI Taxonomy" id="3900"/>
    <lineage>
        <taxon>Eukaryota</taxon>
        <taxon>Viridiplantae</taxon>
        <taxon>Streptophyta</taxon>
        <taxon>Embryophyta</taxon>
        <taxon>Tracheophyta</taxon>
        <taxon>Spermatophyta</taxon>
        <taxon>Magnoliopsida</taxon>
        <taxon>eudicotyledons</taxon>
        <taxon>Gunneridae</taxon>
        <taxon>Pentapetalae</taxon>
        <taxon>rosids</taxon>
        <taxon>fabids</taxon>
        <taxon>Fabales</taxon>
        <taxon>Fabaceae</taxon>
        <taxon>Papilionoideae</taxon>
        <taxon>50 kb inversion clade</taxon>
        <taxon>NPAAA clade</taxon>
        <taxon>Hologalegina</taxon>
        <taxon>IRL clade</taxon>
        <taxon>Trifolieae</taxon>
        <taxon>Trifolium</taxon>
    </lineage>
</organism>
<gene>
    <name evidence="2" type="ORF">TSUD_279000</name>
</gene>
<keyword evidence="3" id="KW-1185">Reference proteome</keyword>
<sequence length="125" mass="14251">MELKNQKSRYKRLCNWFTTKQKENKPSNSLHEIEEDESYEYGGNLSLQSMECDSCISTNKLSIFVGTWNVAGRSPVGSLAVDLDEWLNLKSSADIYVLGYVSRDCPIEDLNSNRSRESISCNKLE</sequence>
<dbReference type="Gene3D" id="3.60.10.10">
    <property type="entry name" value="Endonuclease/exonuclease/phosphatase"/>
    <property type="match status" value="1"/>
</dbReference>
<name>A0A2Z6NKH0_TRISU</name>
<dbReference type="InterPro" id="IPR045849">
    <property type="entry name" value="IP5P_plant"/>
</dbReference>
<protein>
    <recommendedName>
        <fullName evidence="4">Inositol polyphosphate-related phosphatase domain-containing protein</fullName>
    </recommendedName>
</protein>
<reference evidence="3" key="1">
    <citation type="journal article" date="2017" name="Front. Plant Sci.">
        <title>Climate Clever Clovers: New Paradigm to Reduce the Environmental Footprint of Ruminants by Breeding Low Methanogenic Forages Utilizing Haplotype Variation.</title>
        <authorList>
            <person name="Kaur P."/>
            <person name="Appels R."/>
            <person name="Bayer P.E."/>
            <person name="Keeble-Gagnere G."/>
            <person name="Wang J."/>
            <person name="Hirakawa H."/>
            <person name="Shirasawa K."/>
            <person name="Vercoe P."/>
            <person name="Stefanova K."/>
            <person name="Durmic Z."/>
            <person name="Nichols P."/>
            <person name="Revell C."/>
            <person name="Isobe S.N."/>
            <person name="Edwards D."/>
            <person name="Erskine W."/>
        </authorList>
    </citation>
    <scope>NUCLEOTIDE SEQUENCE [LARGE SCALE GENOMIC DNA]</scope>
    <source>
        <strain evidence="3">cv. Daliak</strain>
    </source>
</reference>
<dbReference type="InterPro" id="IPR036691">
    <property type="entry name" value="Endo/exonu/phosph_ase_sf"/>
</dbReference>
<accession>A0A2Z6NKH0</accession>
<evidence type="ECO:0000313" key="3">
    <source>
        <dbReference type="Proteomes" id="UP000242715"/>
    </source>
</evidence>
<evidence type="ECO:0000256" key="1">
    <source>
        <dbReference type="ARBA" id="ARBA00022801"/>
    </source>
</evidence>
<dbReference type="GO" id="GO:0046856">
    <property type="term" value="P:phosphatidylinositol dephosphorylation"/>
    <property type="evidence" value="ECO:0007669"/>
    <property type="project" value="TreeGrafter"/>
</dbReference>
<dbReference type="GO" id="GO:0004445">
    <property type="term" value="F:inositol-polyphosphate 5-phosphatase activity"/>
    <property type="evidence" value="ECO:0007669"/>
    <property type="project" value="InterPro"/>
</dbReference>
<dbReference type="PANTHER" id="PTHR45666">
    <property type="entry name" value="TYPE IV INOSITOL POLYPHOSPHATE 5-PHOSPHATASE 9"/>
    <property type="match status" value="1"/>
</dbReference>
<evidence type="ECO:0000313" key="2">
    <source>
        <dbReference type="EMBL" id="GAU37112.1"/>
    </source>
</evidence>
<dbReference type="PANTHER" id="PTHR45666:SF7">
    <property type="entry name" value="TYPE IV INOSITOL POLYPHOSPHATE 5-PHOSPHATASE 6-LIKE"/>
    <property type="match status" value="1"/>
</dbReference>
<dbReference type="OrthoDB" id="62798at2759"/>
<evidence type="ECO:0008006" key="4">
    <source>
        <dbReference type="Google" id="ProtNLM"/>
    </source>
</evidence>
<dbReference type="AlphaFoldDB" id="A0A2Z6NKH0"/>
<keyword evidence="1" id="KW-0378">Hydrolase</keyword>